<dbReference type="OrthoDB" id="3034343at2759"/>
<evidence type="ECO:0000256" key="2">
    <source>
        <dbReference type="ARBA" id="ARBA00023242"/>
    </source>
</evidence>
<evidence type="ECO:0000313" key="6">
    <source>
        <dbReference type="Proteomes" id="UP000054321"/>
    </source>
</evidence>
<dbReference type="InterPro" id="IPR050797">
    <property type="entry name" value="Carb_Metab_Trans_Reg"/>
</dbReference>
<keyword evidence="1" id="KW-0479">Metal-binding</keyword>
<accession>A0A0C3H743</accession>
<dbReference type="InterPro" id="IPR001138">
    <property type="entry name" value="Zn2Cys6_DnaBD"/>
</dbReference>
<dbReference type="SUPFAM" id="SSF57701">
    <property type="entry name" value="Zn2/Cys6 DNA-binding domain"/>
    <property type="match status" value="1"/>
</dbReference>
<organism evidence="5 6">
    <name type="scientific">Oidiodendron maius (strain Zn)</name>
    <dbReference type="NCBI Taxonomy" id="913774"/>
    <lineage>
        <taxon>Eukaryota</taxon>
        <taxon>Fungi</taxon>
        <taxon>Dikarya</taxon>
        <taxon>Ascomycota</taxon>
        <taxon>Pezizomycotina</taxon>
        <taxon>Leotiomycetes</taxon>
        <taxon>Leotiomycetes incertae sedis</taxon>
        <taxon>Myxotrichaceae</taxon>
        <taxon>Oidiodendron</taxon>
    </lineage>
</organism>
<dbReference type="InParanoid" id="A0A0C3H743"/>
<dbReference type="EMBL" id="KN832880">
    <property type="protein sequence ID" value="KIM98226.1"/>
    <property type="molecule type" value="Genomic_DNA"/>
</dbReference>
<feature type="region of interest" description="Disordered" evidence="3">
    <location>
        <begin position="67"/>
        <end position="132"/>
    </location>
</feature>
<feature type="compositionally biased region" description="Polar residues" evidence="3">
    <location>
        <begin position="67"/>
        <end position="76"/>
    </location>
</feature>
<keyword evidence="2" id="KW-0539">Nucleus</keyword>
<dbReference type="PANTHER" id="PTHR31668:SF10">
    <property type="entry name" value="ZN(II)2CYS6 TRANSCRIPTION FACTOR (EUROFUNG)"/>
    <property type="match status" value="1"/>
</dbReference>
<feature type="compositionally biased region" description="Polar residues" evidence="3">
    <location>
        <begin position="641"/>
        <end position="660"/>
    </location>
</feature>
<dbReference type="InterPro" id="IPR036864">
    <property type="entry name" value="Zn2-C6_fun-type_DNA-bd_sf"/>
</dbReference>
<keyword evidence="6" id="KW-1185">Reference proteome</keyword>
<dbReference type="AlphaFoldDB" id="A0A0C3H743"/>
<sequence length="718" mass="80681">MPNVNDTADPVTTSQSLVRPYRSHKIPACEFCRKRKSRCTLDRVDQPCLLCRTHGTTCSRARTGIIESSSPNTSAASLKRPRIGISSKKSKNNNRQQSGSPTAPSSCQPSQHSLPVDHRPVGTDASNQSSHIVGPDMARDAQVLEQYMSPVYNRAVSYARPNPYSVYSHDPRNPVVYMKVPRQRNIAPSGNGTAGFKQFEAMEKIVEPLGPELCRVYFDHVHPPFPILDEKAFLEAYRRDGLPHTLVCEVYAVSLILWKTSRKIAAIGRPMPDVRYMWNLTVSAMNDDFLAPEFSTVLACILDLLGRPITSITYNALNVGRVVALAQSLGLNRNPLSWDLDHQQKGLRIRTWWGVLIHDQWASLSHGTPPHIHRSQWDVPLPDSNSLLISSAVMDDVAMSNTRVQGGFSFIALCELTVILGDILPLIYTLQAQTPEQASRALRRHETALDQWEEGLLPWLRPSSVSFERQAAGSLNLQLCYLVSRMCLWRLGLLELHRSDESDIRDDRLYYQARCRKAARAVIDFITSLEKDEINAFWLPYTAYHFTSAATLILRCALEAENAGTAQECVASAKKLMCFLRKMKNDVNWDLADICLGHCEAVVEKLSDSAYLDTWRRNPHNDQQLFEGDYRANLPTHLNTQSTHRQMGSTLTPHTNQGLNPQPGIEGNREGASASYTNSGFFQDAMVLGPRPGTMVENPEFPDLWQMLDLDGYSYRNF</sequence>
<dbReference type="Gene3D" id="4.10.240.10">
    <property type="entry name" value="Zn(2)-C6 fungal-type DNA-binding domain"/>
    <property type="match status" value="1"/>
</dbReference>
<dbReference type="Proteomes" id="UP000054321">
    <property type="component" value="Unassembled WGS sequence"/>
</dbReference>
<evidence type="ECO:0000256" key="1">
    <source>
        <dbReference type="ARBA" id="ARBA00022723"/>
    </source>
</evidence>
<evidence type="ECO:0000313" key="5">
    <source>
        <dbReference type="EMBL" id="KIM98226.1"/>
    </source>
</evidence>
<dbReference type="PROSITE" id="PS50048">
    <property type="entry name" value="ZN2_CY6_FUNGAL_2"/>
    <property type="match status" value="1"/>
</dbReference>
<dbReference type="GO" id="GO:0006351">
    <property type="term" value="P:DNA-templated transcription"/>
    <property type="evidence" value="ECO:0007669"/>
    <property type="project" value="InterPro"/>
</dbReference>
<dbReference type="Pfam" id="PF04082">
    <property type="entry name" value="Fungal_trans"/>
    <property type="match status" value="1"/>
</dbReference>
<dbReference type="GO" id="GO:0008270">
    <property type="term" value="F:zinc ion binding"/>
    <property type="evidence" value="ECO:0007669"/>
    <property type="project" value="InterPro"/>
</dbReference>
<reference evidence="5 6" key="1">
    <citation type="submission" date="2014-04" db="EMBL/GenBank/DDBJ databases">
        <authorList>
            <consortium name="DOE Joint Genome Institute"/>
            <person name="Kuo A."/>
            <person name="Martino E."/>
            <person name="Perotto S."/>
            <person name="Kohler A."/>
            <person name="Nagy L.G."/>
            <person name="Floudas D."/>
            <person name="Copeland A."/>
            <person name="Barry K.W."/>
            <person name="Cichocki N."/>
            <person name="Veneault-Fourrey C."/>
            <person name="LaButti K."/>
            <person name="Lindquist E.A."/>
            <person name="Lipzen A."/>
            <person name="Lundell T."/>
            <person name="Morin E."/>
            <person name="Murat C."/>
            <person name="Sun H."/>
            <person name="Tunlid A."/>
            <person name="Henrissat B."/>
            <person name="Grigoriev I.V."/>
            <person name="Hibbett D.S."/>
            <person name="Martin F."/>
            <person name="Nordberg H.P."/>
            <person name="Cantor M.N."/>
            <person name="Hua S.X."/>
        </authorList>
    </citation>
    <scope>NUCLEOTIDE SEQUENCE [LARGE SCALE GENOMIC DNA]</scope>
    <source>
        <strain evidence="5 6">Zn</strain>
    </source>
</reference>
<dbReference type="GO" id="GO:0003677">
    <property type="term" value="F:DNA binding"/>
    <property type="evidence" value="ECO:0007669"/>
    <property type="project" value="InterPro"/>
</dbReference>
<dbReference type="STRING" id="913774.A0A0C3H743"/>
<dbReference type="CDD" id="cd00067">
    <property type="entry name" value="GAL4"/>
    <property type="match status" value="1"/>
</dbReference>
<dbReference type="GO" id="GO:0005634">
    <property type="term" value="C:nucleus"/>
    <property type="evidence" value="ECO:0007669"/>
    <property type="project" value="TreeGrafter"/>
</dbReference>
<protein>
    <recommendedName>
        <fullName evidence="4">Zn(2)-C6 fungal-type domain-containing protein</fullName>
    </recommendedName>
</protein>
<feature type="domain" description="Zn(2)-C6 fungal-type" evidence="4">
    <location>
        <begin position="28"/>
        <end position="60"/>
    </location>
</feature>
<dbReference type="PANTHER" id="PTHR31668">
    <property type="entry name" value="GLUCOSE TRANSPORT TRANSCRIPTION REGULATOR RGT1-RELATED-RELATED"/>
    <property type="match status" value="1"/>
</dbReference>
<dbReference type="CDD" id="cd12148">
    <property type="entry name" value="fungal_TF_MHR"/>
    <property type="match status" value="1"/>
</dbReference>
<dbReference type="GO" id="GO:0000981">
    <property type="term" value="F:DNA-binding transcription factor activity, RNA polymerase II-specific"/>
    <property type="evidence" value="ECO:0007669"/>
    <property type="project" value="InterPro"/>
</dbReference>
<dbReference type="InterPro" id="IPR007219">
    <property type="entry name" value="XnlR_reg_dom"/>
</dbReference>
<evidence type="ECO:0000256" key="3">
    <source>
        <dbReference type="SAM" id="MobiDB-lite"/>
    </source>
</evidence>
<dbReference type="GO" id="GO:0001080">
    <property type="term" value="P:nitrogen catabolite activation of transcription from RNA polymerase II promoter"/>
    <property type="evidence" value="ECO:0007669"/>
    <property type="project" value="TreeGrafter"/>
</dbReference>
<dbReference type="SMART" id="SM00906">
    <property type="entry name" value="Fungal_trans"/>
    <property type="match status" value="1"/>
</dbReference>
<feature type="region of interest" description="Disordered" evidence="3">
    <location>
        <begin position="641"/>
        <end position="672"/>
    </location>
</feature>
<evidence type="ECO:0000259" key="4">
    <source>
        <dbReference type="PROSITE" id="PS50048"/>
    </source>
</evidence>
<reference evidence="6" key="2">
    <citation type="submission" date="2015-01" db="EMBL/GenBank/DDBJ databases">
        <title>Evolutionary Origins and Diversification of the Mycorrhizal Mutualists.</title>
        <authorList>
            <consortium name="DOE Joint Genome Institute"/>
            <consortium name="Mycorrhizal Genomics Consortium"/>
            <person name="Kohler A."/>
            <person name="Kuo A."/>
            <person name="Nagy L.G."/>
            <person name="Floudas D."/>
            <person name="Copeland A."/>
            <person name="Barry K.W."/>
            <person name="Cichocki N."/>
            <person name="Veneault-Fourrey C."/>
            <person name="LaButti K."/>
            <person name="Lindquist E.A."/>
            <person name="Lipzen A."/>
            <person name="Lundell T."/>
            <person name="Morin E."/>
            <person name="Murat C."/>
            <person name="Riley R."/>
            <person name="Ohm R."/>
            <person name="Sun H."/>
            <person name="Tunlid A."/>
            <person name="Henrissat B."/>
            <person name="Grigoriev I.V."/>
            <person name="Hibbett D.S."/>
            <person name="Martin F."/>
        </authorList>
    </citation>
    <scope>NUCLEOTIDE SEQUENCE [LARGE SCALE GENOMIC DNA]</scope>
    <source>
        <strain evidence="6">Zn</strain>
    </source>
</reference>
<name>A0A0C3H743_OIDMZ</name>
<feature type="compositionally biased region" description="Polar residues" evidence="3">
    <location>
        <begin position="93"/>
        <end position="113"/>
    </location>
</feature>
<gene>
    <name evidence="5" type="ORF">OIDMADRAFT_127926</name>
</gene>
<dbReference type="PROSITE" id="PS00463">
    <property type="entry name" value="ZN2_CY6_FUNGAL_1"/>
    <property type="match status" value="1"/>
</dbReference>
<dbReference type="HOGENOM" id="CLU_009827_0_0_1"/>
<proteinExistence type="predicted"/>
<dbReference type="Pfam" id="PF00172">
    <property type="entry name" value="Zn_clus"/>
    <property type="match status" value="1"/>
</dbReference>